<evidence type="ECO:0000313" key="3">
    <source>
        <dbReference type="Proteomes" id="UP001451303"/>
    </source>
</evidence>
<keyword evidence="3" id="KW-1185">Reference proteome</keyword>
<name>A0ABR3DKR7_NEUIN</name>
<evidence type="ECO:0000256" key="1">
    <source>
        <dbReference type="SAM" id="MobiDB-lite"/>
    </source>
</evidence>
<proteinExistence type="predicted"/>
<organism evidence="2 3">
    <name type="scientific">Neurospora intermedia</name>
    <dbReference type="NCBI Taxonomy" id="5142"/>
    <lineage>
        <taxon>Eukaryota</taxon>
        <taxon>Fungi</taxon>
        <taxon>Dikarya</taxon>
        <taxon>Ascomycota</taxon>
        <taxon>Pezizomycotina</taxon>
        <taxon>Sordariomycetes</taxon>
        <taxon>Sordariomycetidae</taxon>
        <taxon>Sordariales</taxon>
        <taxon>Sordariaceae</taxon>
        <taxon>Neurospora</taxon>
    </lineage>
</organism>
<dbReference type="EMBL" id="JAVLET010000002">
    <property type="protein sequence ID" value="KAL0473270.1"/>
    <property type="molecule type" value="Genomic_DNA"/>
</dbReference>
<reference evidence="2 3" key="1">
    <citation type="submission" date="2023-09" db="EMBL/GenBank/DDBJ databases">
        <title>Multi-omics analysis of a traditional fermented food reveals byproduct-associated fungal strains for waste-to-food upcycling.</title>
        <authorList>
            <consortium name="Lawrence Berkeley National Laboratory"/>
            <person name="Rekdal V.M."/>
            <person name="Villalobos-Escobedo J.M."/>
            <person name="Rodriguez-Valeron N."/>
            <person name="Garcia M.O."/>
            <person name="Vasquez D.P."/>
            <person name="Damayanti I."/>
            <person name="Sorensen P.M."/>
            <person name="Baidoo E.E."/>
            <person name="De Carvalho A.C."/>
            <person name="Riley R."/>
            <person name="Lipzen A."/>
            <person name="He G."/>
            <person name="Yan M."/>
            <person name="Haridas S."/>
            <person name="Daum C."/>
            <person name="Yoshinaga Y."/>
            <person name="Ng V."/>
            <person name="Grigoriev I.V."/>
            <person name="Munk R."/>
            <person name="Nuraida L."/>
            <person name="Wijaya C.H."/>
            <person name="Morales P.-C."/>
            <person name="Keasling J.D."/>
        </authorList>
    </citation>
    <scope>NUCLEOTIDE SEQUENCE [LARGE SCALE GENOMIC DNA]</scope>
    <source>
        <strain evidence="2 3">FGSC 2613</strain>
    </source>
</reference>
<comment type="caution">
    <text evidence="2">The sequence shown here is derived from an EMBL/GenBank/DDBJ whole genome shotgun (WGS) entry which is preliminary data.</text>
</comment>
<protein>
    <submittedName>
        <fullName evidence="2">Uncharacterized protein</fullName>
    </submittedName>
</protein>
<sequence length="112" mass="11805">MQCRISSPSGGAGAQRGKISKLAPAETAIGSCMNGSESVPGISWNLLSLDSNAATNARLTFPSNAVIQIWTAIPLDLNPSELRSSSCRPSSSDTHHPSRLPNNINQYDLIKG</sequence>
<feature type="compositionally biased region" description="Low complexity" evidence="1">
    <location>
        <begin position="81"/>
        <end position="92"/>
    </location>
</feature>
<feature type="region of interest" description="Disordered" evidence="1">
    <location>
        <begin position="81"/>
        <end position="112"/>
    </location>
</feature>
<gene>
    <name evidence="2" type="ORF">QR685DRAFT_569360</name>
</gene>
<dbReference type="Proteomes" id="UP001451303">
    <property type="component" value="Unassembled WGS sequence"/>
</dbReference>
<evidence type="ECO:0000313" key="2">
    <source>
        <dbReference type="EMBL" id="KAL0473270.1"/>
    </source>
</evidence>
<accession>A0ABR3DKR7</accession>